<protein>
    <submittedName>
        <fullName evidence="2">Uncharacterized protein</fullName>
    </submittedName>
</protein>
<accession>A0A0N1H553</accession>
<dbReference type="GeneID" id="28731409"/>
<dbReference type="AlphaFoldDB" id="A0A0N1H553"/>
<dbReference type="InterPro" id="IPR018565">
    <property type="entry name" value="Nkp2/Cnl2"/>
</dbReference>
<feature type="compositionally biased region" description="Acidic residues" evidence="1">
    <location>
        <begin position="112"/>
        <end position="125"/>
    </location>
</feature>
<organism evidence="2 3">
    <name type="scientific">Cyphellophora attinorum</name>
    <dbReference type="NCBI Taxonomy" id="1664694"/>
    <lineage>
        <taxon>Eukaryota</taxon>
        <taxon>Fungi</taxon>
        <taxon>Dikarya</taxon>
        <taxon>Ascomycota</taxon>
        <taxon>Pezizomycotina</taxon>
        <taxon>Eurotiomycetes</taxon>
        <taxon>Chaetothyriomycetidae</taxon>
        <taxon>Chaetothyriales</taxon>
        <taxon>Cyphellophoraceae</taxon>
        <taxon>Cyphellophora</taxon>
    </lineage>
</organism>
<dbReference type="OrthoDB" id="2311687at2759"/>
<evidence type="ECO:0000256" key="1">
    <source>
        <dbReference type="SAM" id="MobiDB-lite"/>
    </source>
</evidence>
<feature type="compositionally biased region" description="Pro residues" evidence="1">
    <location>
        <begin position="197"/>
        <end position="209"/>
    </location>
</feature>
<dbReference type="PANTHER" id="PTHR28064">
    <property type="entry name" value="INNER KINETOCHORE SUBUNIT NKP2"/>
    <property type="match status" value="1"/>
</dbReference>
<reference evidence="2 3" key="1">
    <citation type="submission" date="2015-06" db="EMBL/GenBank/DDBJ databases">
        <title>Draft genome of the ant-associated black yeast Phialophora attae CBS 131958.</title>
        <authorList>
            <person name="Moreno L.F."/>
            <person name="Stielow B.J."/>
            <person name="de Hoog S."/>
            <person name="Vicente V.A."/>
            <person name="Weiss V.A."/>
            <person name="de Vries M."/>
            <person name="Cruz L.M."/>
            <person name="Souza E.M."/>
        </authorList>
    </citation>
    <scope>NUCLEOTIDE SEQUENCE [LARGE SCALE GENOMIC DNA]</scope>
    <source>
        <strain evidence="2 3">CBS 131958</strain>
    </source>
</reference>
<dbReference type="RefSeq" id="XP_018000698.1">
    <property type="nucleotide sequence ID" value="XM_018139529.1"/>
</dbReference>
<keyword evidence="3" id="KW-1185">Reference proteome</keyword>
<dbReference type="PANTHER" id="PTHR28064:SF1">
    <property type="entry name" value="INNER KINETOCHORE SUBUNIT NKP2"/>
    <property type="match status" value="1"/>
</dbReference>
<dbReference type="STRING" id="1664694.A0A0N1H553"/>
<proteinExistence type="predicted"/>
<dbReference type="GO" id="GO:0007059">
    <property type="term" value="P:chromosome segregation"/>
    <property type="evidence" value="ECO:0007669"/>
    <property type="project" value="TreeGrafter"/>
</dbReference>
<evidence type="ECO:0000313" key="3">
    <source>
        <dbReference type="Proteomes" id="UP000038010"/>
    </source>
</evidence>
<dbReference type="GO" id="GO:0031511">
    <property type="term" value="C:Mis6-Sim4 complex"/>
    <property type="evidence" value="ECO:0007669"/>
    <property type="project" value="TreeGrafter"/>
</dbReference>
<sequence length="314" mass="34042">MPPPGPPSEFQILNRYLLQPSSLPTILPYKAFLASFPHMSATMSPWPNPSGNSTRTYKHSEAMCSTASNRISGGSAMDGGDDGQMIVDLRREPSVELELSGRRKRKRMHDAEELDSSDEDDEEVEQGANRGTRRSTRPTSRGASSTTSTSIPQRSRRPETENGDDDDQNDEDEDNSDNNGSESEADSEQEIPESPSSSPPPEQSSPPPVLDAQKIDQLLDTAFHGPRGLALPSSYHEQAQPFHTKSSLLAAMQSAVSALETEITQFNEESDSLMASMKETVGGLSDLRYGKFANESLAAEVKEALKGLSGIAAQ</sequence>
<feature type="compositionally biased region" description="Acidic residues" evidence="1">
    <location>
        <begin position="161"/>
        <end position="176"/>
    </location>
</feature>
<comment type="caution">
    <text evidence="2">The sequence shown here is derived from an EMBL/GenBank/DDBJ whole genome shotgun (WGS) entry which is preliminary data.</text>
</comment>
<evidence type="ECO:0000313" key="2">
    <source>
        <dbReference type="EMBL" id="KPI40735.1"/>
    </source>
</evidence>
<gene>
    <name evidence="2" type="ORF">AB675_10739</name>
</gene>
<feature type="compositionally biased region" description="Low complexity" evidence="1">
    <location>
        <begin position="137"/>
        <end position="150"/>
    </location>
</feature>
<dbReference type="Proteomes" id="UP000038010">
    <property type="component" value="Unassembled WGS sequence"/>
</dbReference>
<feature type="region of interest" description="Disordered" evidence="1">
    <location>
        <begin position="68"/>
        <end position="240"/>
    </location>
</feature>
<dbReference type="EMBL" id="LFJN01000011">
    <property type="protein sequence ID" value="KPI40735.1"/>
    <property type="molecule type" value="Genomic_DNA"/>
</dbReference>
<dbReference type="VEuPathDB" id="FungiDB:AB675_10739"/>
<name>A0A0N1H553_9EURO</name>